<feature type="transmembrane region" description="Helical" evidence="10">
    <location>
        <begin position="24"/>
        <end position="42"/>
    </location>
</feature>
<feature type="transmembrane region" description="Helical" evidence="10">
    <location>
        <begin position="285"/>
        <end position="306"/>
    </location>
</feature>
<feature type="transmembrane region" description="Helical" evidence="10">
    <location>
        <begin position="318"/>
        <end position="337"/>
    </location>
</feature>
<dbReference type="InterPro" id="IPR036259">
    <property type="entry name" value="MFS_trans_sf"/>
</dbReference>
<comment type="subcellular location">
    <subcellularLocation>
        <location evidence="1">Cell membrane</location>
        <topology evidence="1">Multi-pass membrane protein</topology>
    </subcellularLocation>
</comment>
<dbReference type="GO" id="GO:0005886">
    <property type="term" value="C:plasma membrane"/>
    <property type="evidence" value="ECO:0007669"/>
    <property type="project" value="UniProtKB-SubCell"/>
</dbReference>
<keyword evidence="2" id="KW-0813">Transport</keyword>
<dbReference type="STRING" id="52131.GA0061100_11388"/>
<dbReference type="AlphaFoldDB" id="A0A1C3W991"/>
<protein>
    <recommendedName>
        <fullName evidence="9">Putative tartrate transporter</fullName>
    </recommendedName>
</protein>
<feature type="transmembrane region" description="Helical" evidence="10">
    <location>
        <begin position="93"/>
        <end position="113"/>
    </location>
</feature>
<evidence type="ECO:0000259" key="11">
    <source>
        <dbReference type="PROSITE" id="PS50850"/>
    </source>
</evidence>
<feature type="transmembrane region" description="Helical" evidence="10">
    <location>
        <begin position="62"/>
        <end position="81"/>
    </location>
</feature>
<dbReference type="PROSITE" id="PS50850">
    <property type="entry name" value="MFS"/>
    <property type="match status" value="1"/>
</dbReference>
<evidence type="ECO:0000256" key="5">
    <source>
        <dbReference type="ARBA" id="ARBA00022989"/>
    </source>
</evidence>
<comment type="function">
    <text evidence="8">Component of the tartrate utilization system and may allow entry of tartrate and tartrate dehydrogenase.</text>
</comment>
<feature type="transmembrane region" description="Helical" evidence="10">
    <location>
        <begin position="409"/>
        <end position="427"/>
    </location>
</feature>
<reference evidence="13" key="1">
    <citation type="submission" date="2016-08" db="EMBL/GenBank/DDBJ databases">
        <authorList>
            <person name="Varghese N."/>
            <person name="Submissions Spin"/>
        </authorList>
    </citation>
    <scope>NUCLEOTIDE SEQUENCE [LARGE SCALE GENOMIC DNA]</scope>
    <source>
        <strain evidence="13">CCBAU 57015</strain>
    </source>
</reference>
<feature type="transmembrane region" description="Helical" evidence="10">
    <location>
        <begin position="252"/>
        <end position="273"/>
    </location>
</feature>
<feature type="transmembrane region" description="Helical" evidence="10">
    <location>
        <begin position="375"/>
        <end position="397"/>
    </location>
</feature>
<dbReference type="InterPro" id="IPR020846">
    <property type="entry name" value="MFS_dom"/>
</dbReference>
<dbReference type="CDD" id="cd17319">
    <property type="entry name" value="MFS_ExuT_GudP_like"/>
    <property type="match status" value="1"/>
</dbReference>
<dbReference type="PANTHER" id="PTHR43791">
    <property type="entry name" value="PERMEASE-RELATED"/>
    <property type="match status" value="1"/>
</dbReference>
<keyword evidence="6 10" id="KW-0472">Membrane</keyword>
<comment type="similarity">
    <text evidence="7">Belongs to the major facilitator superfamily. Phthalate permease family.</text>
</comment>
<gene>
    <name evidence="12" type="ORF">GA0061100_11388</name>
</gene>
<organism evidence="12 13">
    <name type="scientific">Rhizobium hainanense</name>
    <dbReference type="NCBI Taxonomy" id="52131"/>
    <lineage>
        <taxon>Bacteria</taxon>
        <taxon>Pseudomonadati</taxon>
        <taxon>Pseudomonadota</taxon>
        <taxon>Alphaproteobacteria</taxon>
        <taxon>Hyphomicrobiales</taxon>
        <taxon>Rhizobiaceae</taxon>
        <taxon>Rhizobium/Agrobacterium group</taxon>
        <taxon>Rhizobium</taxon>
    </lineage>
</organism>
<dbReference type="FunFam" id="1.20.1250.20:FF:000018">
    <property type="entry name" value="MFS transporter permease"/>
    <property type="match status" value="1"/>
</dbReference>
<feature type="transmembrane region" description="Helical" evidence="10">
    <location>
        <begin position="187"/>
        <end position="209"/>
    </location>
</feature>
<feature type="transmembrane region" description="Helical" evidence="10">
    <location>
        <begin position="343"/>
        <end position="363"/>
    </location>
</feature>
<keyword evidence="13" id="KW-1185">Reference proteome</keyword>
<dbReference type="PANTHER" id="PTHR43791:SF36">
    <property type="entry name" value="TRANSPORTER, PUTATIVE (AFU_ORTHOLOGUE AFUA_6G08340)-RELATED"/>
    <property type="match status" value="1"/>
</dbReference>
<evidence type="ECO:0000256" key="6">
    <source>
        <dbReference type="ARBA" id="ARBA00023136"/>
    </source>
</evidence>
<dbReference type="InterPro" id="IPR011701">
    <property type="entry name" value="MFS"/>
</dbReference>
<evidence type="ECO:0000256" key="3">
    <source>
        <dbReference type="ARBA" id="ARBA00022475"/>
    </source>
</evidence>
<dbReference type="OrthoDB" id="9773957at2"/>
<dbReference type="Pfam" id="PF07690">
    <property type="entry name" value="MFS_1"/>
    <property type="match status" value="1"/>
</dbReference>
<dbReference type="EMBL" id="FMAC01000013">
    <property type="protein sequence ID" value="SCB36476.1"/>
    <property type="molecule type" value="Genomic_DNA"/>
</dbReference>
<sequence length="435" mass="47216">MVIKSEYADSQQLIFTEKTTYSKVFWRLLPFLLSCYIVSYLDRVNVGFAKLQMLDDLGFSEAVYGLGAGVFFIGYVIFEVPSNMVMMRVGPKLWICRIMITWGIISALMAVVTTPTSFYLLRFLLGAAEAGFIPAVLYYLTLWFPTSQRGKATAIFMTGIPLSGVLGGPLSGWIISGLHEHGGMAGWQWMFILEAIPAILLGIMCYFYLNNSVDSADWLTEQEKAMIKADVAREAKEKPLHSTRDGLVNPKVWMLSGIYFFFTMGLYGISFWLPSIIRESGIKDPLTVGLLTAIPYTGALVFMVLVGRSSDRAKERRWHLAAPAILGAIGLVISIIYSHNTTGALIAMTVAAMGILTCIPQFYTLPPAILSGAAAAMGLAIANSVGSVAGFVSPYLIGWVKDATGSTDIGVSVVAVALLIGAGLVLAQPARLLNR</sequence>
<evidence type="ECO:0000313" key="12">
    <source>
        <dbReference type="EMBL" id="SCB36476.1"/>
    </source>
</evidence>
<proteinExistence type="inferred from homology"/>
<evidence type="ECO:0000256" key="9">
    <source>
        <dbReference type="ARBA" id="ARBA00074139"/>
    </source>
</evidence>
<dbReference type="GO" id="GO:0022857">
    <property type="term" value="F:transmembrane transporter activity"/>
    <property type="evidence" value="ECO:0007669"/>
    <property type="project" value="InterPro"/>
</dbReference>
<evidence type="ECO:0000256" key="1">
    <source>
        <dbReference type="ARBA" id="ARBA00004651"/>
    </source>
</evidence>
<feature type="domain" description="Major facilitator superfamily (MFS) profile" evidence="11">
    <location>
        <begin position="28"/>
        <end position="435"/>
    </location>
</feature>
<evidence type="ECO:0000256" key="8">
    <source>
        <dbReference type="ARBA" id="ARBA00058119"/>
    </source>
</evidence>
<evidence type="ECO:0000313" key="13">
    <source>
        <dbReference type="Proteomes" id="UP000186228"/>
    </source>
</evidence>
<evidence type="ECO:0000256" key="7">
    <source>
        <dbReference type="ARBA" id="ARBA00038514"/>
    </source>
</evidence>
<evidence type="ECO:0000256" key="2">
    <source>
        <dbReference type="ARBA" id="ARBA00022448"/>
    </source>
</evidence>
<dbReference type="Gene3D" id="1.20.1250.20">
    <property type="entry name" value="MFS general substrate transporter like domains"/>
    <property type="match status" value="2"/>
</dbReference>
<feature type="transmembrane region" description="Helical" evidence="10">
    <location>
        <begin position="119"/>
        <end position="140"/>
    </location>
</feature>
<name>A0A1C3W991_9HYPH</name>
<accession>A0A1C3W991</accession>
<keyword evidence="3" id="KW-1003">Cell membrane</keyword>
<evidence type="ECO:0000256" key="10">
    <source>
        <dbReference type="SAM" id="Phobius"/>
    </source>
</evidence>
<keyword evidence="4 10" id="KW-0812">Transmembrane</keyword>
<keyword evidence="5 10" id="KW-1133">Transmembrane helix</keyword>
<dbReference type="FunFam" id="1.20.1250.20:FF:000126">
    <property type="entry name" value="MFS transporter permease"/>
    <property type="match status" value="1"/>
</dbReference>
<dbReference type="RefSeq" id="WP_075856306.1">
    <property type="nucleotide sequence ID" value="NZ_FMAC01000013.1"/>
</dbReference>
<dbReference type="Proteomes" id="UP000186228">
    <property type="component" value="Unassembled WGS sequence"/>
</dbReference>
<evidence type="ECO:0000256" key="4">
    <source>
        <dbReference type="ARBA" id="ARBA00022692"/>
    </source>
</evidence>
<dbReference type="SUPFAM" id="SSF103473">
    <property type="entry name" value="MFS general substrate transporter"/>
    <property type="match status" value="1"/>
</dbReference>
<feature type="transmembrane region" description="Helical" evidence="10">
    <location>
        <begin position="152"/>
        <end position="175"/>
    </location>
</feature>